<sequence>MKSCRSASIFVAFGAAALVAAVLQIVVLRRAASTQAVPAAPDAAVRSRGEVREEVRS</sequence>
<evidence type="ECO:0000313" key="1">
    <source>
        <dbReference type="EMBL" id="SLM91288.1"/>
    </source>
</evidence>
<organism evidence="1 2">
    <name type="scientific">Brevibacterium yomogidense</name>
    <dbReference type="NCBI Taxonomy" id="946573"/>
    <lineage>
        <taxon>Bacteria</taxon>
        <taxon>Bacillati</taxon>
        <taxon>Actinomycetota</taxon>
        <taxon>Actinomycetes</taxon>
        <taxon>Micrococcales</taxon>
        <taxon>Brevibacteriaceae</taxon>
        <taxon>Brevibacterium</taxon>
    </lineage>
</organism>
<gene>
    <name evidence="1" type="ORF">FM105_02570</name>
</gene>
<proteinExistence type="predicted"/>
<dbReference type="EMBL" id="FWFF01000001">
    <property type="protein sequence ID" value="SLM91288.1"/>
    <property type="molecule type" value="Genomic_DNA"/>
</dbReference>
<reference evidence="2" key="1">
    <citation type="submission" date="2017-02" db="EMBL/GenBank/DDBJ databases">
        <authorList>
            <person name="Dridi B."/>
        </authorList>
    </citation>
    <scope>NUCLEOTIDE SEQUENCE [LARGE SCALE GENOMIC DNA]</scope>
    <source>
        <strain evidence="2">B Co 03.10</strain>
    </source>
</reference>
<dbReference type="RefSeq" id="WP_179207023.1">
    <property type="nucleotide sequence ID" value="NZ_FWFF01000001.1"/>
</dbReference>
<name>A0A1X6WZA4_9MICO</name>
<accession>A0A1X6WZA4</accession>
<dbReference type="AlphaFoldDB" id="A0A1X6WZA4"/>
<dbReference type="Proteomes" id="UP000196581">
    <property type="component" value="Unassembled WGS sequence"/>
</dbReference>
<keyword evidence="2" id="KW-1185">Reference proteome</keyword>
<protein>
    <submittedName>
        <fullName evidence="1">Uncharacterized protein</fullName>
    </submittedName>
</protein>
<evidence type="ECO:0000313" key="2">
    <source>
        <dbReference type="Proteomes" id="UP000196581"/>
    </source>
</evidence>